<gene>
    <name evidence="1" type="ORF">HW555_012381</name>
</gene>
<organism evidence="1 2">
    <name type="scientific">Spodoptera exigua</name>
    <name type="common">Beet armyworm</name>
    <name type="synonym">Noctua fulgens</name>
    <dbReference type="NCBI Taxonomy" id="7107"/>
    <lineage>
        <taxon>Eukaryota</taxon>
        <taxon>Metazoa</taxon>
        <taxon>Ecdysozoa</taxon>
        <taxon>Arthropoda</taxon>
        <taxon>Hexapoda</taxon>
        <taxon>Insecta</taxon>
        <taxon>Pterygota</taxon>
        <taxon>Neoptera</taxon>
        <taxon>Endopterygota</taxon>
        <taxon>Lepidoptera</taxon>
        <taxon>Glossata</taxon>
        <taxon>Ditrysia</taxon>
        <taxon>Noctuoidea</taxon>
        <taxon>Noctuidae</taxon>
        <taxon>Amphipyrinae</taxon>
        <taxon>Spodoptera</taxon>
    </lineage>
</organism>
<reference evidence="1" key="1">
    <citation type="submission" date="2020-08" db="EMBL/GenBank/DDBJ databases">
        <title>Spodoptera exigua strain:BAW_Kor-Di-RS1 Genome sequencing and assembly.</title>
        <authorList>
            <person name="Kim J."/>
            <person name="Nam H.Y."/>
            <person name="Kwon M."/>
            <person name="Choi J.H."/>
            <person name="Cho S.R."/>
            <person name="Kim G.-H."/>
        </authorList>
    </citation>
    <scope>NUCLEOTIDE SEQUENCE</scope>
    <source>
        <strain evidence="1">BAW_Kor-Di-RS1</strain>
        <tissue evidence="1">Whole-body</tissue>
    </source>
</reference>
<evidence type="ECO:0000313" key="1">
    <source>
        <dbReference type="EMBL" id="KAF9407678.1"/>
    </source>
</evidence>
<proteinExistence type="predicted"/>
<accession>A0A835KZ42</accession>
<keyword evidence="2" id="KW-1185">Reference proteome</keyword>
<evidence type="ECO:0000313" key="2">
    <source>
        <dbReference type="Proteomes" id="UP000648187"/>
    </source>
</evidence>
<dbReference type="Proteomes" id="UP000648187">
    <property type="component" value="Unassembled WGS sequence"/>
</dbReference>
<name>A0A835KZ42_SPOEX</name>
<comment type="caution">
    <text evidence="1">The sequence shown here is derived from an EMBL/GenBank/DDBJ whole genome shotgun (WGS) entry which is preliminary data.</text>
</comment>
<dbReference type="AlphaFoldDB" id="A0A835KZ42"/>
<dbReference type="EMBL" id="JACKWZ010000446">
    <property type="protein sequence ID" value="KAF9407678.1"/>
    <property type="molecule type" value="Genomic_DNA"/>
</dbReference>
<protein>
    <submittedName>
        <fullName evidence="1">Uncharacterized protein</fullName>
    </submittedName>
</protein>
<sequence length="66" mass="7373">MGQALQEGMCLQAWVPETESWYTLYTDTGVCLIKTANSAFNKQACRSSDSERFITPMDNVFACQKG</sequence>